<dbReference type="KEGG" id="zma:100381831"/>
<sequence length="37" mass="3964">MLTPWSTIPRLSLRSAAPTPSTLPPSWPSAQSATLRS</sequence>
<evidence type="ECO:0000256" key="1">
    <source>
        <dbReference type="SAM" id="MobiDB-lite"/>
    </source>
</evidence>
<dbReference type="EMBL" id="BT083575">
    <property type="protein sequence ID" value="ACR33928.1"/>
    <property type="molecule type" value="mRNA"/>
</dbReference>
<dbReference type="AlphaFoldDB" id="C4IYC8"/>
<dbReference type="OrthoDB" id="4217619at2759"/>
<reference evidence="2" key="1">
    <citation type="journal article" date="2009" name="PLoS Genet.">
        <title>Sequencing, mapping, and analysis of 27,455 maize full-length cDNAs.</title>
        <authorList>
            <person name="Soderlund C."/>
            <person name="Descour A."/>
            <person name="Kudrna D."/>
            <person name="Bomhoff M."/>
            <person name="Boyd L."/>
            <person name="Currie J."/>
            <person name="Angelova A."/>
            <person name="Collura K."/>
            <person name="Wissotski M."/>
            <person name="Ashley E."/>
            <person name="Morrow D."/>
            <person name="Fernandes J."/>
            <person name="Walbot V."/>
            <person name="Yu Y."/>
        </authorList>
    </citation>
    <scope>NUCLEOTIDE SEQUENCE</scope>
    <source>
        <strain evidence="2">B73</strain>
    </source>
</reference>
<dbReference type="GeneID" id="100381831"/>
<accession>C4IYC8</accession>
<proteinExistence type="evidence at transcript level"/>
<reference evidence="2" key="2">
    <citation type="submission" date="2012-06" db="EMBL/GenBank/DDBJ databases">
        <authorList>
            <person name="Yu Y."/>
            <person name="Currie J."/>
            <person name="Lomeli R."/>
            <person name="Angelova A."/>
            <person name="Collura K."/>
            <person name="Wissotski M."/>
            <person name="Campos D."/>
            <person name="Kudrna D."/>
            <person name="Golser W."/>
            <person name="Ashely E."/>
            <person name="Descour A."/>
            <person name="Fernandes J."/>
            <person name="Soderlund C."/>
            <person name="Walbot V."/>
        </authorList>
    </citation>
    <scope>NUCLEOTIDE SEQUENCE</scope>
    <source>
        <strain evidence="2">B73</strain>
    </source>
</reference>
<protein>
    <submittedName>
        <fullName evidence="2">Uncharacterized protein</fullName>
    </submittedName>
</protein>
<feature type="region of interest" description="Disordered" evidence="1">
    <location>
        <begin position="1"/>
        <end position="37"/>
    </location>
</feature>
<dbReference type="RefSeq" id="NP_001168096.2">
    <property type="nucleotide sequence ID" value="NM_001174625.2"/>
</dbReference>
<evidence type="ECO:0000313" key="2">
    <source>
        <dbReference type="EMBL" id="ACR33928.1"/>
    </source>
</evidence>
<name>C4IYC8_MAIZE</name>
<organism evidence="2">
    <name type="scientific">Zea mays</name>
    <name type="common">Maize</name>
    <dbReference type="NCBI Taxonomy" id="4577"/>
    <lineage>
        <taxon>Eukaryota</taxon>
        <taxon>Viridiplantae</taxon>
        <taxon>Streptophyta</taxon>
        <taxon>Embryophyta</taxon>
        <taxon>Tracheophyta</taxon>
        <taxon>Spermatophyta</taxon>
        <taxon>Magnoliopsida</taxon>
        <taxon>Liliopsida</taxon>
        <taxon>Poales</taxon>
        <taxon>Poaceae</taxon>
        <taxon>PACMAD clade</taxon>
        <taxon>Panicoideae</taxon>
        <taxon>Andropogonodae</taxon>
        <taxon>Andropogoneae</taxon>
        <taxon>Tripsacinae</taxon>
        <taxon>Zea</taxon>
    </lineage>
</organism>